<proteinExistence type="predicted"/>
<dbReference type="PANTHER" id="PTHR21461:SF69">
    <property type="entry name" value="GLYCOSYLTRANSFERASE FAMILY 92 PROTEIN"/>
    <property type="match status" value="1"/>
</dbReference>
<evidence type="ECO:0000256" key="1">
    <source>
        <dbReference type="ARBA" id="ARBA00004167"/>
    </source>
</evidence>
<dbReference type="GO" id="GO:0016020">
    <property type="term" value="C:membrane"/>
    <property type="evidence" value="ECO:0007669"/>
    <property type="project" value="UniProtKB-SubCell"/>
</dbReference>
<keyword evidence="5" id="KW-0808">Transferase</keyword>
<protein>
    <submittedName>
        <fullName evidence="5">Glycosyl transferase family 2</fullName>
    </submittedName>
</protein>
<dbReference type="PANTHER" id="PTHR21461">
    <property type="entry name" value="GLYCOSYLTRANSFERASE FAMILY 92 PROTEIN"/>
    <property type="match status" value="1"/>
</dbReference>
<dbReference type="InterPro" id="IPR040911">
    <property type="entry name" value="Exostosin_GT47"/>
</dbReference>
<keyword evidence="3" id="KW-0472">Membrane</keyword>
<evidence type="ECO:0000259" key="4">
    <source>
        <dbReference type="Pfam" id="PF03016"/>
    </source>
</evidence>
<name>A0A9E8G4B5_9VIRU</name>
<dbReference type="Pfam" id="PF03016">
    <property type="entry name" value="Exostosin_GT47"/>
    <property type="match status" value="1"/>
</dbReference>
<dbReference type="EMBL" id="OP765507">
    <property type="protein sequence ID" value="UZT28781.1"/>
    <property type="molecule type" value="Genomic_DNA"/>
</dbReference>
<reference evidence="5" key="1">
    <citation type="submission" date="2022-10" db="EMBL/GenBank/DDBJ databases">
        <title>Genomics discovery of giant fungal viruses from subsurface oceanic crustal fluids.</title>
        <authorList>
            <person name="Bhattacharjee A.S."/>
            <person name="Schulz F."/>
            <person name="Woyke T."/>
            <person name="Orcutt B.N."/>
            <person name="Matinez Martinez J."/>
        </authorList>
    </citation>
    <scope>NUCLEOTIDE SEQUENCE</scope>
    <source>
        <strain evidence="5">VSAG1.JdFR</strain>
        <strain evidence="6">VSAG8.JdFR</strain>
    </source>
</reference>
<dbReference type="EMBL" id="OP765584">
    <property type="protein sequence ID" value="UZT29057.1"/>
    <property type="molecule type" value="Genomic_DNA"/>
</dbReference>
<keyword evidence="2" id="KW-0812">Transmembrane</keyword>
<feature type="domain" description="Exostosin GT47" evidence="4">
    <location>
        <begin position="405"/>
        <end position="559"/>
    </location>
</feature>
<evidence type="ECO:0000313" key="6">
    <source>
        <dbReference type="EMBL" id="UZT29057.1"/>
    </source>
</evidence>
<evidence type="ECO:0000256" key="3">
    <source>
        <dbReference type="ARBA" id="ARBA00022989"/>
    </source>
</evidence>
<accession>A0A9E8G4B5</accession>
<dbReference type="Pfam" id="PF13704">
    <property type="entry name" value="Glyco_tranf_2_4"/>
    <property type="match status" value="1"/>
</dbReference>
<sequence>MYYFTIGAIFKNEAHILKEWLEHYFYHGIEHIYLINDYSTDNFFEILKPYIDKQKVTLYNCDIDKKWLGMQEEKYNDFFQKNLSETKWFGIVDLDEFLYSPLEIDVKKIIKKYESYNQLQINWVHFGSSMLENQPDNVIENFIYRGKYNCIKNGPNGRYNSYKSIVKTDKTVKLGIHAHIYNNSSSSKNVSFNEINTPLLINHYAIQSKEYWQNIKMTRGDVNFWYDKQGWERNMKLFYEMDNNEIKDERLKEQNIIIFSNNYQNKLKIKLYYDKYNYFCNYKNIGQNNKIIKNINIKNYNSFEEYFKNKFKEYKEFNTINENILILNHNEYIMIEFINSLYEYIYINNNKNEYLEFVDSKDKCDIEIINLTEQTITLFKKNLNQKFIYGCDKICQQLTVNNLIPYFTGIYINSNFKCYNHDRNYLLSFVGSIWRNSVYRKLTIQNLLKYNKIHNNFFYAPLITTSCDDEKDKKWSEGNISYIAKKSYLNSIFSWQPPGDTETRRGFYEALQLGNIPVINQNSYIIYSQLKIFKFIDLKNISIVLNNDNFYNADFLINYLNKIEKEKIKQLQNNIYKILKSTQWGLSTKENIILNIFLSD</sequence>
<dbReference type="GO" id="GO:0016757">
    <property type="term" value="F:glycosyltransferase activity"/>
    <property type="evidence" value="ECO:0007669"/>
    <property type="project" value="TreeGrafter"/>
</dbReference>
<keyword evidence="3" id="KW-1133">Transmembrane helix</keyword>
<organism evidence="5">
    <name type="scientific">Nucleocytoviricota sp</name>
    <dbReference type="NCBI Taxonomy" id="2809609"/>
    <lineage>
        <taxon>Viruses</taxon>
        <taxon>Varidnaviria</taxon>
        <taxon>Bamfordvirae</taxon>
        <taxon>Nucleocytoviricota</taxon>
    </lineage>
</organism>
<evidence type="ECO:0000256" key="2">
    <source>
        <dbReference type="ARBA" id="ARBA00022692"/>
    </source>
</evidence>
<evidence type="ECO:0000313" key="5">
    <source>
        <dbReference type="EMBL" id="UZT28781.1"/>
    </source>
</evidence>
<comment type="subcellular location">
    <subcellularLocation>
        <location evidence="1">Membrane</location>
        <topology evidence="1">Single-pass membrane protein</topology>
    </subcellularLocation>
</comment>